<dbReference type="Proteomes" id="UP001201812">
    <property type="component" value="Unassembled WGS sequence"/>
</dbReference>
<sequence length="500" mass="58113">MSFDDITADSLADENQISATHNERSPEASLDCLDSFVLKGLFEKLMPMDRLRAEMVSRRWRRIAKNHSWSSYRSLQYAHFSEDDLDNSQKLLDCLLPRCMQFVQEVNLFGSQVPVSLFVINEKQTWESVLFRALPSLTNLRHLAFDTRRMYYRLFGVAERWPTDWLANIKSLHVMNIMNSCINSLCNRLPNLQVLRLDHNYDFYYPEWTIVPRSLKWVIQSYRETEYQSALLQRAIIDDVSIEYLEMACVLENSNIARFAEYVPTSLCYLTFTIGEDNRNSINGMLCTLIYLRALKITILDPCDLSTANQVLDTIATCMPNLEHLEFLSTHKMPLDGEKIIGLSRLARLSSVSFLFKHKDVAPAICRLFEVLTERGSLKYFVSRSAIPIPILCRAIKSCRGLQTLFCWNRPAVGMDIFDTLDEAHAFEAPPDDPEDERILHLCLGGRNRAKRNDHPWAKFYTDFEYLPPSKVAQRIRDDILRDLPSFVYNVVHEMEVHHW</sequence>
<dbReference type="SUPFAM" id="SSF81383">
    <property type="entry name" value="F-box domain"/>
    <property type="match status" value="1"/>
</dbReference>
<protein>
    <recommendedName>
        <fullName evidence="2">F-box domain-containing protein</fullName>
    </recommendedName>
</protein>
<dbReference type="PROSITE" id="PS50181">
    <property type="entry name" value="FBOX"/>
    <property type="match status" value="1"/>
</dbReference>
<evidence type="ECO:0000259" key="2">
    <source>
        <dbReference type="PROSITE" id="PS50181"/>
    </source>
</evidence>
<evidence type="ECO:0000256" key="1">
    <source>
        <dbReference type="SAM" id="MobiDB-lite"/>
    </source>
</evidence>
<reference evidence="3" key="1">
    <citation type="submission" date="2022-01" db="EMBL/GenBank/DDBJ databases">
        <title>Genome Sequence Resource for Two Populations of Ditylenchus destructor, the Migratory Endoparasitic Phytonematode.</title>
        <authorList>
            <person name="Zhang H."/>
            <person name="Lin R."/>
            <person name="Xie B."/>
        </authorList>
    </citation>
    <scope>NUCLEOTIDE SEQUENCE</scope>
    <source>
        <strain evidence="3">BazhouSP</strain>
    </source>
</reference>
<dbReference type="EMBL" id="JAKKPZ010000086">
    <property type="protein sequence ID" value="KAI1703194.1"/>
    <property type="molecule type" value="Genomic_DNA"/>
</dbReference>
<dbReference type="InterPro" id="IPR032675">
    <property type="entry name" value="LRR_dom_sf"/>
</dbReference>
<dbReference type="SUPFAM" id="SSF52047">
    <property type="entry name" value="RNI-like"/>
    <property type="match status" value="1"/>
</dbReference>
<feature type="region of interest" description="Disordered" evidence="1">
    <location>
        <begin position="1"/>
        <end position="23"/>
    </location>
</feature>
<name>A0AAD4MT86_9BILA</name>
<proteinExistence type="predicted"/>
<feature type="domain" description="F-box" evidence="2">
    <location>
        <begin position="27"/>
        <end position="75"/>
    </location>
</feature>
<organism evidence="3 4">
    <name type="scientific">Ditylenchus destructor</name>
    <dbReference type="NCBI Taxonomy" id="166010"/>
    <lineage>
        <taxon>Eukaryota</taxon>
        <taxon>Metazoa</taxon>
        <taxon>Ecdysozoa</taxon>
        <taxon>Nematoda</taxon>
        <taxon>Chromadorea</taxon>
        <taxon>Rhabditida</taxon>
        <taxon>Tylenchina</taxon>
        <taxon>Tylenchomorpha</taxon>
        <taxon>Sphaerularioidea</taxon>
        <taxon>Anguinidae</taxon>
        <taxon>Anguininae</taxon>
        <taxon>Ditylenchus</taxon>
    </lineage>
</organism>
<dbReference type="AlphaFoldDB" id="A0AAD4MT86"/>
<comment type="caution">
    <text evidence="3">The sequence shown here is derived from an EMBL/GenBank/DDBJ whole genome shotgun (WGS) entry which is preliminary data.</text>
</comment>
<dbReference type="InterPro" id="IPR001810">
    <property type="entry name" value="F-box_dom"/>
</dbReference>
<evidence type="ECO:0000313" key="3">
    <source>
        <dbReference type="EMBL" id="KAI1703194.1"/>
    </source>
</evidence>
<evidence type="ECO:0000313" key="4">
    <source>
        <dbReference type="Proteomes" id="UP001201812"/>
    </source>
</evidence>
<dbReference type="Gene3D" id="3.80.10.10">
    <property type="entry name" value="Ribonuclease Inhibitor"/>
    <property type="match status" value="1"/>
</dbReference>
<accession>A0AAD4MT86</accession>
<dbReference type="InterPro" id="IPR036047">
    <property type="entry name" value="F-box-like_dom_sf"/>
</dbReference>
<keyword evidence="4" id="KW-1185">Reference proteome</keyword>
<gene>
    <name evidence="3" type="ORF">DdX_15026</name>
</gene>